<organism evidence="3 4">
    <name type="scientific">Capronia coronata CBS 617.96</name>
    <dbReference type="NCBI Taxonomy" id="1182541"/>
    <lineage>
        <taxon>Eukaryota</taxon>
        <taxon>Fungi</taxon>
        <taxon>Dikarya</taxon>
        <taxon>Ascomycota</taxon>
        <taxon>Pezizomycotina</taxon>
        <taxon>Eurotiomycetes</taxon>
        <taxon>Chaetothyriomycetidae</taxon>
        <taxon>Chaetothyriales</taxon>
        <taxon>Herpotrichiellaceae</taxon>
        <taxon>Capronia</taxon>
    </lineage>
</organism>
<dbReference type="GeneID" id="19161739"/>
<feature type="transmembrane region" description="Helical" evidence="2">
    <location>
        <begin position="1349"/>
        <end position="1371"/>
    </location>
</feature>
<feature type="transmembrane region" description="Helical" evidence="2">
    <location>
        <begin position="158"/>
        <end position="177"/>
    </location>
</feature>
<dbReference type="PANTHER" id="PTHR37544">
    <property type="entry name" value="SPRAY-RELATED"/>
    <property type="match status" value="1"/>
</dbReference>
<feature type="compositionally biased region" description="Polar residues" evidence="1">
    <location>
        <begin position="48"/>
        <end position="81"/>
    </location>
</feature>
<feature type="transmembrane region" description="Helical" evidence="2">
    <location>
        <begin position="761"/>
        <end position="780"/>
    </location>
</feature>
<accession>W9YLW0</accession>
<proteinExistence type="predicted"/>
<dbReference type="EMBL" id="AMWN01000006">
    <property type="protein sequence ID" value="EXJ83254.1"/>
    <property type="molecule type" value="Genomic_DNA"/>
</dbReference>
<dbReference type="OrthoDB" id="3248909at2759"/>
<dbReference type="InterPro" id="IPR021840">
    <property type="entry name" value="DUF3433"/>
</dbReference>
<evidence type="ECO:0000313" key="4">
    <source>
        <dbReference type="Proteomes" id="UP000019484"/>
    </source>
</evidence>
<evidence type="ECO:0000256" key="1">
    <source>
        <dbReference type="SAM" id="MobiDB-lite"/>
    </source>
</evidence>
<evidence type="ECO:0000313" key="3">
    <source>
        <dbReference type="EMBL" id="EXJ83254.1"/>
    </source>
</evidence>
<dbReference type="RefSeq" id="XP_007725940.1">
    <property type="nucleotide sequence ID" value="XM_007727750.1"/>
</dbReference>
<feature type="transmembrane region" description="Helical" evidence="2">
    <location>
        <begin position="120"/>
        <end position="146"/>
    </location>
</feature>
<evidence type="ECO:0000256" key="2">
    <source>
        <dbReference type="SAM" id="Phobius"/>
    </source>
</evidence>
<dbReference type="Proteomes" id="UP000019484">
    <property type="component" value="Unassembled WGS sequence"/>
</dbReference>
<name>W9YLW0_9EURO</name>
<feature type="transmembrane region" description="Helical" evidence="2">
    <location>
        <begin position="230"/>
        <end position="248"/>
    </location>
</feature>
<protein>
    <submittedName>
        <fullName evidence="3">Uncharacterized protein</fullName>
    </submittedName>
</protein>
<feature type="region of interest" description="Disordered" evidence="1">
    <location>
        <begin position="38"/>
        <end position="81"/>
    </location>
</feature>
<keyword evidence="4" id="KW-1185">Reference proteome</keyword>
<feature type="transmembrane region" description="Helical" evidence="2">
    <location>
        <begin position="598"/>
        <end position="621"/>
    </location>
</feature>
<gene>
    <name evidence="3" type="ORF">A1O1_06873</name>
</gene>
<keyword evidence="2" id="KW-0812">Transmembrane</keyword>
<dbReference type="eggNOG" id="ENOG502SHDK">
    <property type="taxonomic scope" value="Eukaryota"/>
</dbReference>
<sequence length="1450" mass="160387">MSRRGHQPSDSDDESNHFGGGLPLRPIILRDQISFSDAPLLSTDDEQSQSQPRLSNSRGQEQLFTRGQTSSTAPKQPRSQYTALPHEDTVGTVGDKDKTTVADYSVQLDKQHWKPVSLRWPYLVAILTITLVLGLVTIFLLAYSAVHDGLGDDDGSSAILFGWRFTPTIVSVLYAILTTFTFNDARRTESFARMSHAAGASSASSLLKTFGPWWDVLADSFRKRENHGHINYFLLTIVLVNGIASLLINPLSSALLQSEPVQLVSKAPFTRYATTEDEPINMAADDLVYFRTIGNILQNITTSAWLTDKYAVVPFSPSSMALDLGVPQTEKTQKWQANTTVISVDLNCEVMTVRKAIWAQNSTEDGEEYETQYHSLLLTDSHGCEAGIKGYNQYMTYYGGGSWFTPPHIILPVWDDSYSAQYYNATAECADRQVVLSTNGTWQGDKTDTWNDYFKAGAWSCRSTFYAADMLVTANTGSSGTTLDIDDSTFNARRSRLSPNLLNQTRLETAFLNRNWTNMIYTPNTGALPNFGGVSALLAAVYDFNAVSMIDADSVGQDARRIKQRFLGEMMIAMIAQNTPVQQTGQITESPRRVIVNLPIAVCLIVLFFICAGLLAMVLVLSKRRPLNLHEDPASVAAVVKLIEGNAVIRNCFKVRDRGDSGAKPDRTLSNTTHFLGGGLLRSVKSVDEEPVPVPDRRETRDDWRPFAIRRPGGLLLFTLLALVFAAILVLFVFARTTGLYESAFTYQTDLLPSSSDLFTFAPYSIVPTLLAVIVTLWWGDIDETFRRLQPYVTMAQKAVPATPNIGLSYLAAHPLSSVPKAVRNQHWLVALVSAGAILGQVFTVSMSALWQRTDGARPGDMILTRTLELRTQPFVYVYAVGSSMGGGDPEGQEILSSFYGDLSTNWLYSATLELAYNGSQPAWSSDGWSFVPLDLSSIKESQMYRHTPSTNTSSTNATSSSAKSVNVTVITPALRATMDCDPVGSTTNISSWVTEWDLTDRGIWNVSHNPTSLKKGYEINKQLEFNSTANFSTTPILSRERTLLCCANTSSQSSESAAVGYWSGNYGPGLVYDFETSSGPYPRNFTMKWIKGNAAKDLYLMNSSYARSNGESDDFRHLIWKEAPSMSALNCRPRIEWSNASATVDMATGRVWKYSITDTPETVDWPWTDVYYSHNYSQPGDGVAAGVVHDQVTVSYGVLFQDALLFASDLQKLWPSGGGTSSWVEDLADKNFNFRLPPRGLNTDLMSYSMYQLAGEDLDVLMDPAQMAQLGQRVFATFFQHFISSNVSASGGWGFQQIGSTLPGDLAPIIHEASEHSIYQDQNTSLTSDTNAPVRIEIAVEVLQMSPAAVYITLVILLILGLITILVYSVDYRHLRKLRHDFDDLASVISVVYDSPKLQRWIREHPDPKTWSQRTSPDRVPQIQLGPFVGSDGREVWGIEVVDGEEGRQ</sequence>
<dbReference type="Pfam" id="PF11915">
    <property type="entry name" value="DUF3433"/>
    <property type="match status" value="2"/>
</dbReference>
<reference evidence="3 4" key="1">
    <citation type="submission" date="2013-03" db="EMBL/GenBank/DDBJ databases">
        <title>The Genome Sequence of Capronia coronata CBS 617.96.</title>
        <authorList>
            <consortium name="The Broad Institute Genomics Platform"/>
            <person name="Cuomo C."/>
            <person name="de Hoog S."/>
            <person name="Gorbushina A."/>
            <person name="Walker B."/>
            <person name="Young S.K."/>
            <person name="Zeng Q."/>
            <person name="Gargeya S."/>
            <person name="Fitzgerald M."/>
            <person name="Haas B."/>
            <person name="Abouelleil A."/>
            <person name="Allen A.W."/>
            <person name="Alvarado L."/>
            <person name="Arachchi H.M."/>
            <person name="Berlin A.M."/>
            <person name="Chapman S.B."/>
            <person name="Gainer-Dewar J."/>
            <person name="Goldberg J."/>
            <person name="Griggs A."/>
            <person name="Gujja S."/>
            <person name="Hansen M."/>
            <person name="Howarth C."/>
            <person name="Imamovic A."/>
            <person name="Ireland A."/>
            <person name="Larimer J."/>
            <person name="McCowan C."/>
            <person name="Murphy C."/>
            <person name="Pearson M."/>
            <person name="Poon T.W."/>
            <person name="Priest M."/>
            <person name="Roberts A."/>
            <person name="Saif S."/>
            <person name="Shea T."/>
            <person name="Sisk P."/>
            <person name="Sykes S."/>
            <person name="Wortman J."/>
            <person name="Nusbaum C."/>
            <person name="Birren B."/>
        </authorList>
    </citation>
    <scope>NUCLEOTIDE SEQUENCE [LARGE SCALE GENOMIC DNA]</scope>
    <source>
        <strain evidence="3 4">CBS 617.96</strain>
    </source>
</reference>
<dbReference type="PANTHER" id="PTHR37544:SF3">
    <property type="entry name" value="SPRAY"/>
    <property type="match status" value="1"/>
</dbReference>
<feature type="transmembrane region" description="Helical" evidence="2">
    <location>
        <begin position="828"/>
        <end position="851"/>
    </location>
</feature>
<feature type="transmembrane region" description="Helical" evidence="2">
    <location>
        <begin position="715"/>
        <end position="735"/>
    </location>
</feature>
<keyword evidence="2" id="KW-0472">Membrane</keyword>
<dbReference type="HOGENOM" id="CLU_003476_0_0_1"/>
<comment type="caution">
    <text evidence="3">The sequence shown here is derived from an EMBL/GenBank/DDBJ whole genome shotgun (WGS) entry which is preliminary data.</text>
</comment>
<keyword evidence="2" id="KW-1133">Transmembrane helix</keyword>
<feature type="region of interest" description="Disordered" evidence="1">
    <location>
        <begin position="1"/>
        <end position="24"/>
    </location>
</feature>